<evidence type="ECO:0000313" key="1">
    <source>
        <dbReference type="EMBL" id="MBI5248251.1"/>
    </source>
</evidence>
<name>A0A9D6Z4I6_9BACT</name>
<sequence>MTPVQLEIIMPLITTLGFGCRSCSLIFNQAGIEDGYRNDCANDYPEEWRESLEQLLEWISEIKRLYKHRLRVQLIDAQSPTGLWKQVRHRLSQMPAFIVDRKLVHMGWNRDQLEALIDRRIRETSGA</sequence>
<reference evidence="1" key="1">
    <citation type="submission" date="2020-07" db="EMBL/GenBank/DDBJ databases">
        <title>Huge and variable diversity of episymbiotic CPR bacteria and DPANN archaea in groundwater ecosystems.</title>
        <authorList>
            <person name="He C.Y."/>
            <person name="Keren R."/>
            <person name="Whittaker M."/>
            <person name="Farag I.F."/>
            <person name="Doudna J."/>
            <person name="Cate J.H.D."/>
            <person name="Banfield J.F."/>
        </authorList>
    </citation>
    <scope>NUCLEOTIDE SEQUENCE</scope>
    <source>
        <strain evidence="1">NC_groundwater_1664_Pr3_B-0.1um_52_9</strain>
    </source>
</reference>
<comment type="caution">
    <text evidence="1">The sequence shown here is derived from an EMBL/GenBank/DDBJ whole genome shotgun (WGS) entry which is preliminary data.</text>
</comment>
<accession>A0A9D6Z4I6</accession>
<organism evidence="1 2">
    <name type="scientific">Desulfomonile tiedjei</name>
    <dbReference type="NCBI Taxonomy" id="2358"/>
    <lineage>
        <taxon>Bacteria</taxon>
        <taxon>Pseudomonadati</taxon>
        <taxon>Thermodesulfobacteriota</taxon>
        <taxon>Desulfomonilia</taxon>
        <taxon>Desulfomonilales</taxon>
        <taxon>Desulfomonilaceae</taxon>
        <taxon>Desulfomonile</taxon>
    </lineage>
</organism>
<proteinExistence type="predicted"/>
<evidence type="ECO:0000313" key="2">
    <source>
        <dbReference type="Proteomes" id="UP000807825"/>
    </source>
</evidence>
<protein>
    <submittedName>
        <fullName evidence="1">Uncharacterized protein</fullName>
    </submittedName>
</protein>
<gene>
    <name evidence="1" type="ORF">HY912_02040</name>
</gene>
<dbReference type="Proteomes" id="UP000807825">
    <property type="component" value="Unassembled WGS sequence"/>
</dbReference>
<dbReference type="EMBL" id="JACRDE010000055">
    <property type="protein sequence ID" value="MBI5248251.1"/>
    <property type="molecule type" value="Genomic_DNA"/>
</dbReference>
<dbReference type="AlphaFoldDB" id="A0A9D6Z4I6"/>